<keyword evidence="3" id="KW-1185">Reference proteome</keyword>
<dbReference type="InterPro" id="IPR012337">
    <property type="entry name" value="RNaseH-like_sf"/>
</dbReference>
<organism evidence="2 3">
    <name type="scientific">Sesamum angolense</name>
    <dbReference type="NCBI Taxonomy" id="2727404"/>
    <lineage>
        <taxon>Eukaryota</taxon>
        <taxon>Viridiplantae</taxon>
        <taxon>Streptophyta</taxon>
        <taxon>Embryophyta</taxon>
        <taxon>Tracheophyta</taxon>
        <taxon>Spermatophyta</taxon>
        <taxon>Magnoliopsida</taxon>
        <taxon>eudicotyledons</taxon>
        <taxon>Gunneridae</taxon>
        <taxon>Pentapetalae</taxon>
        <taxon>asterids</taxon>
        <taxon>lamiids</taxon>
        <taxon>Lamiales</taxon>
        <taxon>Pedaliaceae</taxon>
        <taxon>Sesamum</taxon>
    </lineage>
</organism>
<reference evidence="2" key="2">
    <citation type="journal article" date="2024" name="Plant">
        <title>Genomic evolution and insights into agronomic trait innovations of Sesamum species.</title>
        <authorList>
            <person name="Miao H."/>
            <person name="Wang L."/>
            <person name="Qu L."/>
            <person name="Liu H."/>
            <person name="Sun Y."/>
            <person name="Le M."/>
            <person name="Wang Q."/>
            <person name="Wei S."/>
            <person name="Zheng Y."/>
            <person name="Lin W."/>
            <person name="Duan Y."/>
            <person name="Cao H."/>
            <person name="Xiong S."/>
            <person name="Wang X."/>
            <person name="Wei L."/>
            <person name="Li C."/>
            <person name="Ma Q."/>
            <person name="Ju M."/>
            <person name="Zhao R."/>
            <person name="Li G."/>
            <person name="Mu C."/>
            <person name="Tian Q."/>
            <person name="Mei H."/>
            <person name="Zhang T."/>
            <person name="Gao T."/>
            <person name="Zhang H."/>
        </authorList>
    </citation>
    <scope>NUCLEOTIDE SEQUENCE</scope>
    <source>
        <strain evidence="2">K16</strain>
    </source>
</reference>
<protein>
    <submittedName>
        <fullName evidence="2">Zinc finger BED domain-containing protein RICESLEEPER 3</fullName>
    </submittedName>
</protein>
<dbReference type="InterPro" id="IPR008906">
    <property type="entry name" value="HATC_C_dom"/>
</dbReference>
<dbReference type="AlphaFoldDB" id="A0AAE1T6B2"/>
<reference evidence="2" key="1">
    <citation type="submission" date="2020-06" db="EMBL/GenBank/DDBJ databases">
        <authorList>
            <person name="Li T."/>
            <person name="Hu X."/>
            <person name="Zhang T."/>
            <person name="Song X."/>
            <person name="Zhang H."/>
            <person name="Dai N."/>
            <person name="Sheng W."/>
            <person name="Hou X."/>
            <person name="Wei L."/>
        </authorList>
    </citation>
    <scope>NUCLEOTIDE SEQUENCE</scope>
    <source>
        <strain evidence="2">K16</strain>
        <tissue evidence="2">Leaf</tissue>
    </source>
</reference>
<name>A0AAE1T6B2_9LAMI</name>
<evidence type="ECO:0000313" key="2">
    <source>
        <dbReference type="EMBL" id="KAK4382422.1"/>
    </source>
</evidence>
<dbReference type="Proteomes" id="UP001289374">
    <property type="component" value="Unassembled WGS sequence"/>
</dbReference>
<dbReference type="InterPro" id="IPR052035">
    <property type="entry name" value="ZnF_BED_domain_contain"/>
</dbReference>
<dbReference type="Pfam" id="PF05699">
    <property type="entry name" value="Dimer_Tnp_hAT"/>
    <property type="match status" value="1"/>
</dbReference>
<gene>
    <name evidence="2" type="ORF">Sango_2872700</name>
</gene>
<dbReference type="SUPFAM" id="SSF53098">
    <property type="entry name" value="Ribonuclease H-like"/>
    <property type="match status" value="1"/>
</dbReference>
<dbReference type="PANTHER" id="PTHR46481:SF11">
    <property type="entry name" value="ZINC FINGER BED DOMAIN-CONTAINING PROTEIN RICESLEEPER 2-LIKE"/>
    <property type="match status" value="1"/>
</dbReference>
<proteinExistence type="predicted"/>
<dbReference type="PANTHER" id="PTHR46481">
    <property type="entry name" value="ZINC FINGER BED DOMAIN-CONTAINING PROTEIN 4"/>
    <property type="match status" value="1"/>
</dbReference>
<evidence type="ECO:0000259" key="1">
    <source>
        <dbReference type="Pfam" id="PF05699"/>
    </source>
</evidence>
<sequence>MLTETLIDWNINRKLSTITIDNCITNDALIHLLLDKHTTNDMPLDGKSWTCVLEENLLPRARDFNILNWWKTNGVKFPTLQKMVKDSLAIPVSIVASEFAFSSSRGRLARSRFLKRQDGSRVQTNQAHCVASPRNEAPTMVYPQVLSFLALEYKQTQVKASRGGYNLNAL</sequence>
<evidence type="ECO:0000313" key="3">
    <source>
        <dbReference type="Proteomes" id="UP001289374"/>
    </source>
</evidence>
<feature type="domain" description="HAT C-terminal dimerisation" evidence="1">
    <location>
        <begin position="53"/>
        <end position="111"/>
    </location>
</feature>
<dbReference type="GO" id="GO:0046983">
    <property type="term" value="F:protein dimerization activity"/>
    <property type="evidence" value="ECO:0007669"/>
    <property type="project" value="InterPro"/>
</dbReference>
<dbReference type="EMBL" id="JACGWL010000699">
    <property type="protein sequence ID" value="KAK4382422.1"/>
    <property type="molecule type" value="Genomic_DNA"/>
</dbReference>
<comment type="caution">
    <text evidence="2">The sequence shown here is derived from an EMBL/GenBank/DDBJ whole genome shotgun (WGS) entry which is preliminary data.</text>
</comment>
<accession>A0AAE1T6B2</accession>